<protein>
    <submittedName>
        <fullName evidence="1">Uncharacterized protein</fullName>
    </submittedName>
</protein>
<accession>A0A0J6YBQ3</accession>
<name>A0A0J6YBQ3_COCIT</name>
<organism evidence="1 2">
    <name type="scientific">Coccidioides immitis RMSCC 2394</name>
    <dbReference type="NCBI Taxonomy" id="404692"/>
    <lineage>
        <taxon>Eukaryota</taxon>
        <taxon>Fungi</taxon>
        <taxon>Dikarya</taxon>
        <taxon>Ascomycota</taxon>
        <taxon>Pezizomycotina</taxon>
        <taxon>Eurotiomycetes</taxon>
        <taxon>Eurotiomycetidae</taxon>
        <taxon>Onygenales</taxon>
        <taxon>Onygenaceae</taxon>
        <taxon>Coccidioides</taxon>
    </lineage>
</organism>
<gene>
    <name evidence="1" type="ORF">CIRG_04847</name>
</gene>
<dbReference type="EMBL" id="DS028095">
    <property type="protein sequence ID" value="KMP05165.1"/>
    <property type="molecule type" value="Genomic_DNA"/>
</dbReference>
<dbReference type="Proteomes" id="UP000054565">
    <property type="component" value="Unassembled WGS sequence"/>
</dbReference>
<sequence>MFPRQTRRKFPKKCSEIGPHLLSCSPSPKQRGGQCRGVVGLIEACRRRLGQNFAQWLACSKLPYPKKTLVHIGPSARPTLRRPGTSRRTTYTSNHFADLLLLLLLLLMARQSLQLQHPDILDSLPSYTVERKPSNTETFAGCPDTKPPTFVMDFTSCLPYRTFIAL</sequence>
<evidence type="ECO:0000313" key="1">
    <source>
        <dbReference type="EMBL" id="KMP05165.1"/>
    </source>
</evidence>
<proteinExistence type="predicted"/>
<reference evidence="2" key="1">
    <citation type="journal article" date="2010" name="Genome Res.">
        <title>Population genomic sequencing of Coccidioides fungi reveals recent hybridization and transposon control.</title>
        <authorList>
            <person name="Neafsey D.E."/>
            <person name="Barker B.M."/>
            <person name="Sharpton T.J."/>
            <person name="Stajich J.E."/>
            <person name="Park D.J."/>
            <person name="Whiston E."/>
            <person name="Hung C.-Y."/>
            <person name="McMahan C."/>
            <person name="White J."/>
            <person name="Sykes S."/>
            <person name="Heiman D."/>
            <person name="Young S."/>
            <person name="Zeng Q."/>
            <person name="Abouelleil A."/>
            <person name="Aftuck L."/>
            <person name="Bessette D."/>
            <person name="Brown A."/>
            <person name="FitzGerald M."/>
            <person name="Lui A."/>
            <person name="Macdonald J.P."/>
            <person name="Priest M."/>
            <person name="Orbach M.J."/>
            <person name="Galgiani J.N."/>
            <person name="Kirkland T.N."/>
            <person name="Cole G.T."/>
            <person name="Birren B.W."/>
            <person name="Henn M.R."/>
            <person name="Taylor J.W."/>
            <person name="Rounsley S.D."/>
        </authorList>
    </citation>
    <scope>NUCLEOTIDE SEQUENCE [LARGE SCALE GENOMIC DNA]</scope>
    <source>
        <strain evidence="2">RMSCC 2394</strain>
    </source>
</reference>
<dbReference type="AlphaFoldDB" id="A0A0J6YBQ3"/>
<evidence type="ECO:0000313" key="2">
    <source>
        <dbReference type="Proteomes" id="UP000054565"/>
    </source>
</evidence>